<dbReference type="Proteomes" id="UP000006718">
    <property type="component" value="Chromosome 10"/>
</dbReference>
<comment type="similarity">
    <text evidence="2">Belongs to the eukaryotic ribosomal protein eL29 family.</text>
</comment>
<organism evidence="13 14">
    <name type="scientific">Macaca mulatta</name>
    <name type="common">Rhesus macaque</name>
    <dbReference type="NCBI Taxonomy" id="9544"/>
    <lineage>
        <taxon>Eukaryota</taxon>
        <taxon>Metazoa</taxon>
        <taxon>Chordata</taxon>
        <taxon>Craniata</taxon>
        <taxon>Vertebrata</taxon>
        <taxon>Euteleostomi</taxon>
        <taxon>Mammalia</taxon>
        <taxon>Eutheria</taxon>
        <taxon>Euarchontoglires</taxon>
        <taxon>Primates</taxon>
        <taxon>Haplorrhini</taxon>
        <taxon>Catarrhini</taxon>
        <taxon>Cercopithecidae</taxon>
        <taxon>Cercopithecinae</taxon>
        <taxon>Macaca</taxon>
    </lineage>
</organism>
<comment type="subcellular location">
    <subcellularLocation>
        <location evidence="1">Cytoplasm</location>
    </subcellularLocation>
</comment>
<evidence type="ECO:0000256" key="5">
    <source>
        <dbReference type="ARBA" id="ARBA00022490"/>
    </source>
</evidence>
<evidence type="ECO:0000256" key="7">
    <source>
        <dbReference type="ARBA" id="ARBA00022980"/>
    </source>
</evidence>
<dbReference type="Bgee" id="ENSMMUG00000060164">
    <property type="expression patterns" value="Expressed in ileum and 4 other cell types or tissues"/>
</dbReference>
<dbReference type="PANTHER" id="PTHR12884:SF18">
    <property type="entry name" value="60S RIBOSOMAL PROTEIN L29"/>
    <property type="match status" value="1"/>
</dbReference>
<keyword evidence="7" id="KW-0689">Ribosomal protein</keyword>
<comment type="subunit">
    <text evidence="3">Component of the large ribosomal subunit.</text>
</comment>
<dbReference type="GeneTree" id="ENSGT00390000007084"/>
<dbReference type="GO" id="GO:0022625">
    <property type="term" value="C:cytosolic large ribosomal subunit"/>
    <property type="evidence" value="ECO:0000318"/>
    <property type="project" value="GO_Central"/>
</dbReference>
<keyword evidence="5" id="KW-0963">Cytoplasm</keyword>
<evidence type="ECO:0000256" key="1">
    <source>
        <dbReference type="ARBA" id="ARBA00004496"/>
    </source>
</evidence>
<reference evidence="14" key="1">
    <citation type="journal article" date="2007" name="Science">
        <title>Evolutionary and biomedical insights from the rhesus macaque genome.</title>
        <authorList>
            <person name="Gibbs R.A."/>
            <person name="Rogers J."/>
            <person name="Katze M.G."/>
            <person name="Bumgarner R."/>
            <person name="Weinstock G.M."/>
            <person name="Mardis E.R."/>
            <person name="Remington K.A."/>
            <person name="Strausberg R.L."/>
            <person name="Venter J.C."/>
            <person name="Wilson R.K."/>
            <person name="Batzer M.A."/>
            <person name="Bustamante C.D."/>
            <person name="Eichler E.E."/>
            <person name="Hahn M.W."/>
            <person name="Hardison R.C."/>
            <person name="Makova K.D."/>
            <person name="Miller W."/>
            <person name="Milosavljevic A."/>
            <person name="Palermo R.E."/>
            <person name="Siepel A."/>
            <person name="Sikela J.M."/>
            <person name="Attaway T."/>
            <person name="Bell S."/>
            <person name="Bernard K.E."/>
            <person name="Buhay C.J."/>
            <person name="Chandrabose M.N."/>
            <person name="Dao M."/>
            <person name="Davis C."/>
            <person name="Delehaunty K.D."/>
            <person name="Ding Y."/>
            <person name="Dinh H.H."/>
            <person name="Dugan-Rocha S."/>
            <person name="Fulton L.A."/>
            <person name="Gabisi R.A."/>
            <person name="Garner T.T."/>
            <person name="Godfrey J."/>
            <person name="Hawes A.C."/>
            <person name="Hernandez J."/>
            <person name="Hines S."/>
            <person name="Holder M."/>
            <person name="Hume J."/>
            <person name="Jhangiani S.N."/>
            <person name="Joshi V."/>
            <person name="Khan Z.M."/>
            <person name="Kirkness E.F."/>
            <person name="Cree A."/>
            <person name="Fowler R.G."/>
            <person name="Lee S."/>
            <person name="Lewis L.R."/>
            <person name="Li Z."/>
            <person name="Liu Y.-S."/>
            <person name="Moore S.M."/>
            <person name="Muzny D."/>
            <person name="Nazareth L.V."/>
            <person name="Ngo D.N."/>
            <person name="Okwuonu G.O."/>
            <person name="Pai G."/>
            <person name="Parker D."/>
            <person name="Paul H.A."/>
            <person name="Pfannkoch C."/>
            <person name="Pohl C.S."/>
            <person name="Rogers Y.-H.C."/>
            <person name="Ruiz S.J."/>
            <person name="Sabo A."/>
            <person name="Santibanez J."/>
            <person name="Schneider B.W."/>
            <person name="Smith S.M."/>
            <person name="Sodergren E."/>
            <person name="Svatek A.F."/>
            <person name="Utterback T.R."/>
            <person name="Vattathil S."/>
            <person name="Warren W."/>
            <person name="White C.S."/>
            <person name="Chinwalla A.T."/>
            <person name="Feng Y."/>
            <person name="Halpern A.L."/>
            <person name="Hillier L.W."/>
            <person name="Huang X."/>
            <person name="Minx P."/>
            <person name="Nelson J.O."/>
            <person name="Pepin K.H."/>
            <person name="Qin X."/>
            <person name="Sutton G.G."/>
            <person name="Venter E."/>
            <person name="Walenz B.P."/>
            <person name="Wallis J.W."/>
            <person name="Worley K.C."/>
            <person name="Yang S.-P."/>
            <person name="Jones S.M."/>
            <person name="Marra M.A."/>
            <person name="Rocchi M."/>
            <person name="Schein J.E."/>
            <person name="Baertsch R."/>
            <person name="Clarke L."/>
            <person name="Csuros M."/>
            <person name="Glasscock J."/>
            <person name="Harris R.A."/>
            <person name="Havlak P."/>
            <person name="Jackson A.R."/>
            <person name="Jiang H."/>
            <person name="Liu Y."/>
            <person name="Messina D.N."/>
            <person name="Shen Y."/>
            <person name="Song H.X.-Z."/>
            <person name="Wylie T."/>
            <person name="Zhang L."/>
            <person name="Birney E."/>
            <person name="Han K."/>
            <person name="Konkel M.K."/>
            <person name="Lee J."/>
            <person name="Smit A.F.A."/>
            <person name="Ullmer B."/>
            <person name="Wang H."/>
            <person name="Xing J."/>
            <person name="Burhans R."/>
            <person name="Cheng Z."/>
            <person name="Karro J.E."/>
            <person name="Ma J."/>
            <person name="Raney B."/>
            <person name="She X."/>
            <person name="Cox M.J."/>
            <person name="Demuth J.P."/>
            <person name="Dumas L.J."/>
            <person name="Han S.-G."/>
            <person name="Hopkins J."/>
            <person name="Karimpour-Fard A."/>
            <person name="Kim Y.H."/>
            <person name="Pollack J.R."/>
            <person name="Vinar T."/>
            <person name="Addo-Quaye C."/>
            <person name="Degenhardt J."/>
            <person name="Denby A."/>
            <person name="Hubisz M.J."/>
            <person name="Indap A."/>
            <person name="Kosiol C."/>
            <person name="Lahn B.T."/>
            <person name="Lawson H.A."/>
            <person name="Marklein A."/>
            <person name="Nielsen R."/>
            <person name="Vallender E.J."/>
            <person name="Clark A.G."/>
            <person name="Ferguson B."/>
            <person name="Hernandez R.D."/>
            <person name="Hirani K."/>
            <person name="Kehrer-Sawatzki H."/>
            <person name="Kolb J."/>
            <person name="Patil S."/>
            <person name="Pu L.-L."/>
            <person name="Ren Y."/>
            <person name="Smith D.G."/>
            <person name="Wheeler D.A."/>
            <person name="Schenck I."/>
            <person name="Ball E.V."/>
            <person name="Chen R."/>
            <person name="Cooper D.N."/>
            <person name="Giardine B."/>
            <person name="Hsu F."/>
            <person name="Kent W.J."/>
            <person name="Lesk A."/>
            <person name="Nelson D.L."/>
            <person name="O'brien W.E."/>
            <person name="Pruefer K."/>
            <person name="Stenson P.D."/>
            <person name="Wallace J.C."/>
            <person name="Ke H."/>
            <person name="Liu X.-M."/>
            <person name="Wang P."/>
            <person name="Xiang A.P."/>
            <person name="Yang F."/>
            <person name="Barber G.P."/>
            <person name="Haussler D."/>
            <person name="Karolchik D."/>
            <person name="Kern A.D."/>
            <person name="Kuhn R.M."/>
            <person name="Smith K.E."/>
            <person name="Zwieg A.S."/>
        </authorList>
    </citation>
    <scope>NUCLEOTIDE SEQUENCE [LARGE SCALE GENOMIC DNA]</scope>
    <source>
        <strain evidence="14">17573</strain>
    </source>
</reference>
<evidence type="ECO:0000256" key="6">
    <source>
        <dbReference type="ARBA" id="ARBA00022553"/>
    </source>
</evidence>
<reference evidence="13" key="3">
    <citation type="submission" date="2025-08" db="UniProtKB">
        <authorList>
            <consortium name="Ensembl"/>
        </authorList>
    </citation>
    <scope>IDENTIFICATION</scope>
    <source>
        <strain evidence="13">17573</strain>
    </source>
</reference>
<evidence type="ECO:0000256" key="9">
    <source>
        <dbReference type="ARBA" id="ARBA00023274"/>
    </source>
</evidence>
<evidence type="ECO:0000256" key="10">
    <source>
        <dbReference type="ARBA" id="ARBA00034092"/>
    </source>
</evidence>
<protein>
    <recommendedName>
        <fullName evidence="11">Large ribosomal subunit protein eL29</fullName>
    </recommendedName>
    <alternativeName>
        <fullName evidence="12">60S ribosomal protein L29</fullName>
    </alternativeName>
</protein>
<dbReference type="GO" id="GO:0002181">
    <property type="term" value="P:cytoplasmic translation"/>
    <property type="evidence" value="ECO:0000318"/>
    <property type="project" value="GO_Central"/>
</dbReference>
<name>A0A5F8AEM8_MACMU</name>
<comment type="function">
    <text evidence="10">Component of the large ribosomal subunit. The ribosome is a large ribonucleoprotein complex responsible for the synthesis of proteins in the cell.</text>
</comment>
<reference evidence="13" key="4">
    <citation type="submission" date="2025-09" db="UniProtKB">
        <authorList>
            <consortium name="Ensembl"/>
        </authorList>
    </citation>
    <scope>IDENTIFICATION</scope>
    <source>
        <strain evidence="13">17573</strain>
    </source>
</reference>
<evidence type="ECO:0000256" key="11">
    <source>
        <dbReference type="ARBA" id="ARBA00035222"/>
    </source>
</evidence>
<evidence type="ECO:0000256" key="4">
    <source>
        <dbReference type="ARBA" id="ARBA00022481"/>
    </source>
</evidence>
<evidence type="ECO:0000256" key="8">
    <source>
        <dbReference type="ARBA" id="ARBA00022990"/>
    </source>
</evidence>
<dbReference type="AlphaFoldDB" id="A0A5F8AEM8"/>
<dbReference type="InterPro" id="IPR002673">
    <property type="entry name" value="Ribosomal_eL29"/>
</dbReference>
<sequence>MAPKWYQETLIKRYESLKGVDTKVLRDMRFAKKHMKKGLKKVQTNNPKAMSACAEAIEAFVKPKEVKSKIPKGVSRKLD</sequence>
<reference evidence="13" key="2">
    <citation type="submission" date="2019-01" db="EMBL/GenBank/DDBJ databases">
        <authorList>
            <person name="Graves T."/>
            <person name="Eichler E.E."/>
            <person name="Wilson R.K."/>
        </authorList>
    </citation>
    <scope>NUCLEOTIDE SEQUENCE [LARGE SCALE GENOMIC DNA]</scope>
    <source>
        <strain evidence="13">17573</strain>
    </source>
</reference>
<keyword evidence="6" id="KW-0597">Phosphoprotein</keyword>
<dbReference type="Gene3D" id="6.10.140.1730">
    <property type="match status" value="1"/>
</dbReference>
<evidence type="ECO:0000313" key="14">
    <source>
        <dbReference type="Proteomes" id="UP000006718"/>
    </source>
</evidence>
<dbReference type="InParanoid" id="A0A5F8AEM8"/>
<dbReference type="Ensembl" id="ENSMMUT00000102635.1">
    <property type="protein sequence ID" value="ENSMMUP00000075389.1"/>
    <property type="gene ID" value="ENSMMUG00000060164.1"/>
</dbReference>
<keyword evidence="4" id="KW-0488">Methylation</keyword>
<dbReference type="GO" id="GO:0003735">
    <property type="term" value="F:structural constituent of ribosome"/>
    <property type="evidence" value="ECO:0000318"/>
    <property type="project" value="GO_Central"/>
</dbReference>
<evidence type="ECO:0000313" key="13">
    <source>
        <dbReference type="Ensembl" id="ENSMMUP00000075389.1"/>
    </source>
</evidence>
<evidence type="ECO:0000256" key="2">
    <source>
        <dbReference type="ARBA" id="ARBA00010247"/>
    </source>
</evidence>
<dbReference type="PANTHER" id="PTHR12884">
    <property type="entry name" value="60S RIBOSOMAL PROTEIN L29"/>
    <property type="match status" value="1"/>
</dbReference>
<accession>A0A5F8AEM8</accession>
<proteinExistence type="inferred from homology"/>
<dbReference type="STRING" id="9544.ENSMMUP00000075389"/>
<keyword evidence="8" id="KW-0007">Acetylation</keyword>
<dbReference type="SMR" id="A0A5F8AEM8"/>
<dbReference type="VEuPathDB" id="HostDB:ENSMMUG00000060164"/>
<evidence type="ECO:0000256" key="12">
    <source>
        <dbReference type="ARBA" id="ARBA00035328"/>
    </source>
</evidence>
<dbReference type="PaxDb" id="9544-ENSMMUP00000013411"/>
<keyword evidence="14" id="KW-1185">Reference proteome</keyword>
<keyword evidence="9" id="KW-0687">Ribonucleoprotein</keyword>
<evidence type="ECO:0000256" key="3">
    <source>
        <dbReference type="ARBA" id="ARBA00011133"/>
    </source>
</evidence>